<evidence type="ECO:0000256" key="1">
    <source>
        <dbReference type="ARBA" id="ARBA00010646"/>
    </source>
</evidence>
<comment type="similarity">
    <text evidence="1">Belongs to the glycosyl hydrolase 25 family.</text>
</comment>
<dbReference type="SUPFAM" id="SSF51445">
    <property type="entry name" value="(Trans)glycosidases"/>
    <property type="match status" value="1"/>
</dbReference>
<dbReference type="InterPro" id="IPR038200">
    <property type="entry name" value="GW_dom_sf"/>
</dbReference>
<dbReference type="KEGG" id="abom:D7I45_04760"/>
<evidence type="ECO:0000313" key="5">
    <source>
        <dbReference type="Proteomes" id="UP000272003"/>
    </source>
</evidence>
<dbReference type="Gene3D" id="3.20.20.80">
    <property type="entry name" value="Glycosidases"/>
    <property type="match status" value="1"/>
</dbReference>
<reference evidence="4 5" key="1">
    <citation type="submission" date="2018-09" db="EMBL/GenBank/DDBJ databases">
        <title>Genome sequencing of strain BHWM-4.</title>
        <authorList>
            <person name="Heo J."/>
            <person name="Kim S.-J."/>
            <person name="Kwon S.-W."/>
        </authorList>
    </citation>
    <scope>NUCLEOTIDE SEQUENCE [LARGE SCALE GENOMIC DNA]</scope>
    <source>
        <strain evidence="4 5">BHWM-4</strain>
    </source>
</reference>
<dbReference type="GO" id="GO:0016998">
    <property type="term" value="P:cell wall macromolecule catabolic process"/>
    <property type="evidence" value="ECO:0007669"/>
    <property type="project" value="InterPro"/>
</dbReference>
<dbReference type="PROSITE" id="PS51904">
    <property type="entry name" value="GLYCOSYL_HYDROL_F25_2"/>
    <property type="match status" value="1"/>
</dbReference>
<proteinExistence type="inferred from homology"/>
<keyword evidence="2" id="KW-0732">Signal</keyword>
<organism evidence="4 5">
    <name type="scientific">Apilactobacillus bombintestini</name>
    <dbReference type="NCBI Taxonomy" id="2419772"/>
    <lineage>
        <taxon>Bacteria</taxon>
        <taxon>Bacillati</taxon>
        <taxon>Bacillota</taxon>
        <taxon>Bacilli</taxon>
        <taxon>Lactobacillales</taxon>
        <taxon>Lactobacillaceae</taxon>
        <taxon>Apilactobacillus</taxon>
    </lineage>
</organism>
<dbReference type="Pfam" id="PF13457">
    <property type="entry name" value="GW"/>
    <property type="match status" value="2"/>
</dbReference>
<dbReference type="GO" id="GO:0016052">
    <property type="term" value="P:carbohydrate catabolic process"/>
    <property type="evidence" value="ECO:0007669"/>
    <property type="project" value="TreeGrafter"/>
</dbReference>
<evidence type="ECO:0000256" key="2">
    <source>
        <dbReference type="ARBA" id="ARBA00022729"/>
    </source>
</evidence>
<dbReference type="SUPFAM" id="SSF82057">
    <property type="entry name" value="Prokaryotic SH3-related domain"/>
    <property type="match status" value="2"/>
</dbReference>
<dbReference type="PANTHER" id="PTHR34135:SF1">
    <property type="entry name" value="GLYCOSYL HYDROLASE FAMILY 25"/>
    <property type="match status" value="1"/>
</dbReference>
<evidence type="ECO:0000313" key="4">
    <source>
        <dbReference type="EMBL" id="AYF92825.1"/>
    </source>
</evidence>
<dbReference type="Pfam" id="PF01183">
    <property type="entry name" value="Glyco_hydro_25"/>
    <property type="match status" value="1"/>
</dbReference>
<dbReference type="Gene3D" id="2.30.30.170">
    <property type="match status" value="2"/>
</dbReference>
<sequence>MISLKIKYLLMSVGIALIGFFTFAIQPMTTNASQNNVYDLSEWQGNFTDNQVKILKKEVPFVILRVQFGSNYYDKTFNHNVSLLKKYGVPYGVYSFSQYINPDDAKKEAQDLYHRAPDAKFYVNDYEQQTVKSGGTDNATLAWVNALRPLVNGRKILFYSYQSFMLQHASKAVSAYDGYWLAAYQSKEPQREHVLWQYTDHYFSPALNQYVDSSLLTSKNSDWFIGGNSKPKPVAPASTGSYSKFYSVMTVRDTTNAKFYNHAVGDKKYAKQLSANYTGKHFKGYNVNIDCKAIVNNVVYYRCYVGKKLVGWIRSSALGPHISYTKTKGTKKVRLNTNYNFYNHIPDSHFGNIKKVANGKSYSRKKVTLSDKAKKDGWRSYYYKCYYRGKLIGWIYQRAF</sequence>
<dbReference type="GO" id="GO:0009253">
    <property type="term" value="P:peptidoglycan catabolic process"/>
    <property type="evidence" value="ECO:0007669"/>
    <property type="project" value="InterPro"/>
</dbReference>
<name>A0A387AUD5_9LACO</name>
<dbReference type="GO" id="GO:0003796">
    <property type="term" value="F:lysozyme activity"/>
    <property type="evidence" value="ECO:0007669"/>
    <property type="project" value="InterPro"/>
</dbReference>
<dbReference type="AlphaFoldDB" id="A0A387AUD5"/>
<dbReference type="InterPro" id="IPR025987">
    <property type="entry name" value="GW_dom"/>
</dbReference>
<evidence type="ECO:0000259" key="3">
    <source>
        <dbReference type="Pfam" id="PF13457"/>
    </source>
</evidence>
<feature type="domain" description="GW" evidence="3">
    <location>
        <begin position="250"/>
        <end position="318"/>
    </location>
</feature>
<dbReference type="Proteomes" id="UP000272003">
    <property type="component" value="Chromosome"/>
</dbReference>
<accession>A0A387AUD5</accession>
<keyword evidence="5" id="KW-1185">Reference proteome</keyword>
<protein>
    <recommendedName>
        <fullName evidence="3">GW domain-containing protein</fullName>
    </recommendedName>
</protein>
<dbReference type="InterPro" id="IPR002053">
    <property type="entry name" value="Glyco_hydro_25"/>
</dbReference>
<dbReference type="PANTHER" id="PTHR34135">
    <property type="entry name" value="LYSOZYME"/>
    <property type="match status" value="1"/>
</dbReference>
<gene>
    <name evidence="4" type="ORF">D7I45_04760</name>
</gene>
<feature type="domain" description="GW" evidence="3">
    <location>
        <begin position="325"/>
        <end position="400"/>
    </location>
</feature>
<dbReference type="InterPro" id="IPR017853">
    <property type="entry name" value="GH"/>
</dbReference>
<dbReference type="EMBL" id="CP032626">
    <property type="protein sequence ID" value="AYF92825.1"/>
    <property type="molecule type" value="Genomic_DNA"/>
</dbReference>
<dbReference type="OrthoDB" id="5056238at2"/>